<dbReference type="SUPFAM" id="SSF88713">
    <property type="entry name" value="Glycoside hydrolase/deacetylase"/>
    <property type="match status" value="1"/>
</dbReference>
<name>A0A5C6A264_9BACT</name>
<evidence type="ECO:0008006" key="3">
    <source>
        <dbReference type="Google" id="ProtNLM"/>
    </source>
</evidence>
<dbReference type="Gene3D" id="3.20.20.370">
    <property type="entry name" value="Glycoside hydrolase/deacetylase"/>
    <property type="match status" value="1"/>
</dbReference>
<dbReference type="Proteomes" id="UP000316213">
    <property type="component" value="Unassembled WGS sequence"/>
</dbReference>
<dbReference type="InterPro" id="IPR011330">
    <property type="entry name" value="Glyco_hydro/deAcase_b/a-brl"/>
</dbReference>
<dbReference type="EMBL" id="SJPM01000009">
    <property type="protein sequence ID" value="TWT93639.1"/>
    <property type="molecule type" value="Genomic_DNA"/>
</dbReference>
<sequence length="388" mass="44994">MRPLSNLCNERIQRMNDIADNAGRFADDPLQMTRFAFGGAAGEVLGSYFKRDCQQARLSNTFKLYYRLRPLIPVPARHFLQRRRNRVFDLSERCDHSTDFLRDFGAAVETEREQLAVHPWPDQYETVAVLTHDVETKEGLRSVDKLAALEERYGLRSAWNVVPYKYRVDLGILRDLQDRGHEIGVHGFNHDGRLFESKRIFDRRTIPINRALRDFRATGFRAPMVHRNLEWQQALDVDYDASTFDYDPFQAMPGGVGGVWPFIVGKLVELPYTLPQDHTLLVTLGETEPTTWFRKFEYLRSLSGMAMLITHPDYLDTPGRLDVYRRFLEYVAEQSDCWTTLPHEVARWWRIRDSLKIQTCETGQLIVGPESGRARAMRLGNILQVEPG</sequence>
<dbReference type="AlphaFoldDB" id="A0A5C6A264"/>
<comment type="caution">
    <text evidence="1">The sequence shown here is derived from an EMBL/GenBank/DDBJ whole genome shotgun (WGS) entry which is preliminary data.</text>
</comment>
<protein>
    <recommendedName>
        <fullName evidence="3">Polysaccharide deacetylase</fullName>
    </recommendedName>
</protein>
<organism evidence="1 2">
    <name type="scientific">Neorhodopirellula pilleata</name>
    <dbReference type="NCBI Taxonomy" id="2714738"/>
    <lineage>
        <taxon>Bacteria</taxon>
        <taxon>Pseudomonadati</taxon>
        <taxon>Planctomycetota</taxon>
        <taxon>Planctomycetia</taxon>
        <taxon>Pirellulales</taxon>
        <taxon>Pirellulaceae</taxon>
        <taxon>Neorhodopirellula</taxon>
    </lineage>
</organism>
<evidence type="ECO:0000313" key="2">
    <source>
        <dbReference type="Proteomes" id="UP000316213"/>
    </source>
</evidence>
<gene>
    <name evidence="1" type="ORF">Pla100_41570</name>
</gene>
<keyword evidence="2" id="KW-1185">Reference proteome</keyword>
<proteinExistence type="predicted"/>
<reference evidence="1 2" key="1">
    <citation type="submission" date="2019-02" db="EMBL/GenBank/DDBJ databases">
        <title>Deep-cultivation of Planctomycetes and their phenomic and genomic characterization uncovers novel biology.</title>
        <authorList>
            <person name="Wiegand S."/>
            <person name="Jogler M."/>
            <person name="Boedeker C."/>
            <person name="Pinto D."/>
            <person name="Vollmers J."/>
            <person name="Rivas-Marin E."/>
            <person name="Kohn T."/>
            <person name="Peeters S.H."/>
            <person name="Heuer A."/>
            <person name="Rast P."/>
            <person name="Oberbeckmann S."/>
            <person name="Bunk B."/>
            <person name="Jeske O."/>
            <person name="Meyerdierks A."/>
            <person name="Storesund J.E."/>
            <person name="Kallscheuer N."/>
            <person name="Luecker S."/>
            <person name="Lage O.M."/>
            <person name="Pohl T."/>
            <person name="Merkel B.J."/>
            <person name="Hornburger P."/>
            <person name="Mueller R.-W."/>
            <person name="Bruemmer F."/>
            <person name="Labrenz M."/>
            <person name="Spormann A.M."/>
            <person name="Op Den Camp H."/>
            <person name="Overmann J."/>
            <person name="Amann R."/>
            <person name="Jetten M.S.M."/>
            <person name="Mascher T."/>
            <person name="Medema M.H."/>
            <person name="Devos D.P."/>
            <person name="Kaster A.-K."/>
            <person name="Ovreas L."/>
            <person name="Rohde M."/>
            <person name="Galperin M.Y."/>
            <person name="Jogler C."/>
        </authorList>
    </citation>
    <scope>NUCLEOTIDE SEQUENCE [LARGE SCALE GENOMIC DNA]</scope>
    <source>
        <strain evidence="1 2">Pla100</strain>
    </source>
</reference>
<evidence type="ECO:0000313" key="1">
    <source>
        <dbReference type="EMBL" id="TWT93639.1"/>
    </source>
</evidence>
<dbReference type="GO" id="GO:0005975">
    <property type="term" value="P:carbohydrate metabolic process"/>
    <property type="evidence" value="ECO:0007669"/>
    <property type="project" value="InterPro"/>
</dbReference>
<accession>A0A5C6A264</accession>